<evidence type="ECO:0000313" key="3">
    <source>
        <dbReference type="Proteomes" id="UP000286931"/>
    </source>
</evidence>
<gene>
    <name evidence="2" type="ORF">EHYA_10027</name>
</gene>
<dbReference type="EMBL" id="BIFH01000060">
    <property type="protein sequence ID" value="GCE02250.1"/>
    <property type="molecule type" value="Genomic_DNA"/>
</dbReference>
<comment type="caution">
    <text evidence="2">The sequence shown here is derived from an EMBL/GenBank/DDBJ whole genome shotgun (WGS) entry which is preliminary data.</text>
</comment>
<dbReference type="AlphaFoldDB" id="A0A401Z5W0"/>
<sequence length="119" mass="13415">MTFPRRRGLTERAATAAVDQACRMLRLPTIRSRFPEHAESAAREQMSYLGSLSELLMAECDDRARRRSERRIQAAGAPGSSVPDGEETVTSTRLRVGVYEIPTKRRRRQFCGYTSAQPV</sequence>
<dbReference type="GO" id="GO:0005524">
    <property type="term" value="F:ATP binding"/>
    <property type="evidence" value="ECO:0007669"/>
    <property type="project" value="InterPro"/>
</dbReference>
<protein>
    <submittedName>
        <fullName evidence="2">Uncharacterized protein</fullName>
    </submittedName>
</protein>
<reference evidence="2 3" key="1">
    <citation type="submission" date="2018-12" db="EMBL/GenBank/DDBJ databases">
        <title>Draft genome sequence of Embleya hyalina NBRC 13850T.</title>
        <authorList>
            <person name="Komaki H."/>
            <person name="Hosoyama A."/>
            <person name="Kimura A."/>
            <person name="Ichikawa N."/>
            <person name="Tamura T."/>
        </authorList>
    </citation>
    <scope>NUCLEOTIDE SEQUENCE [LARGE SCALE GENOMIC DNA]</scope>
    <source>
        <strain evidence="2 3">NBRC 13850</strain>
    </source>
</reference>
<dbReference type="Proteomes" id="UP000286931">
    <property type="component" value="Unassembled WGS sequence"/>
</dbReference>
<keyword evidence="3" id="KW-1185">Reference proteome</keyword>
<proteinExistence type="predicted"/>
<organism evidence="2 3">
    <name type="scientific">Embleya hyalina</name>
    <dbReference type="NCBI Taxonomy" id="516124"/>
    <lineage>
        <taxon>Bacteria</taxon>
        <taxon>Bacillati</taxon>
        <taxon>Actinomycetota</taxon>
        <taxon>Actinomycetes</taxon>
        <taxon>Kitasatosporales</taxon>
        <taxon>Streptomycetaceae</taxon>
        <taxon>Embleya</taxon>
    </lineage>
</organism>
<evidence type="ECO:0000256" key="1">
    <source>
        <dbReference type="SAM" id="MobiDB-lite"/>
    </source>
</evidence>
<feature type="region of interest" description="Disordered" evidence="1">
    <location>
        <begin position="67"/>
        <end position="89"/>
    </location>
</feature>
<name>A0A401Z5W0_9ACTN</name>
<evidence type="ECO:0000313" key="2">
    <source>
        <dbReference type="EMBL" id="GCE02250.1"/>
    </source>
</evidence>
<accession>A0A401Z5W0</accession>